<dbReference type="RefSeq" id="WP_184596411.1">
    <property type="nucleotide sequence ID" value="NZ_JACHLI010000036.1"/>
</dbReference>
<protein>
    <recommendedName>
        <fullName evidence="4">NfeD-like C-terminal domain-containing protein</fullName>
    </recommendedName>
</protein>
<dbReference type="Proteomes" id="UP000566995">
    <property type="component" value="Unassembled WGS sequence"/>
</dbReference>
<organism evidence="2 3">
    <name type="scientific">Pseudomonas nitroreducens</name>
    <dbReference type="NCBI Taxonomy" id="46680"/>
    <lineage>
        <taxon>Bacteria</taxon>
        <taxon>Pseudomonadati</taxon>
        <taxon>Pseudomonadota</taxon>
        <taxon>Gammaproteobacteria</taxon>
        <taxon>Pseudomonadales</taxon>
        <taxon>Pseudomonadaceae</taxon>
        <taxon>Pseudomonas</taxon>
    </lineage>
</organism>
<keyword evidence="1" id="KW-0812">Transmembrane</keyword>
<keyword evidence="1" id="KW-1133">Transmembrane helix</keyword>
<evidence type="ECO:0008006" key="4">
    <source>
        <dbReference type="Google" id="ProtNLM"/>
    </source>
</evidence>
<reference evidence="2 3" key="1">
    <citation type="submission" date="2020-08" db="EMBL/GenBank/DDBJ databases">
        <title>Functional genomics of gut bacteria from endangered species of beetles.</title>
        <authorList>
            <person name="Carlos-Shanley C."/>
        </authorList>
    </citation>
    <scope>NUCLEOTIDE SEQUENCE [LARGE SCALE GENOMIC DNA]</scope>
    <source>
        <strain evidence="2 3">S00179</strain>
    </source>
</reference>
<feature type="transmembrane region" description="Helical" evidence="1">
    <location>
        <begin position="6"/>
        <end position="24"/>
    </location>
</feature>
<evidence type="ECO:0000256" key="1">
    <source>
        <dbReference type="SAM" id="Phobius"/>
    </source>
</evidence>
<evidence type="ECO:0000313" key="3">
    <source>
        <dbReference type="Proteomes" id="UP000566995"/>
    </source>
</evidence>
<feature type="transmembrane region" description="Helical" evidence="1">
    <location>
        <begin position="70"/>
        <end position="91"/>
    </location>
</feature>
<dbReference type="EMBL" id="JACHLI010000036">
    <property type="protein sequence ID" value="MBB4867161.1"/>
    <property type="molecule type" value="Genomic_DNA"/>
</dbReference>
<evidence type="ECO:0000313" key="2">
    <source>
        <dbReference type="EMBL" id="MBB4867161.1"/>
    </source>
</evidence>
<accession>A0A7W7KQS1</accession>
<sequence length="174" mass="19068">MLYLAIASTLVYVVYMVFGQFGGFGDDGHYHADGGDDSFGVFQYLSLQTIFLVVMSYSWCWLFWDIKNLGLTSTILGTVVMGTAIVAACIYSTRKLFRALAPVEVEPFKPTEGMLGVVDVRVPGDLSDTGIVTFRDPASGSYDIPALSLDEQLSGDTVKVHRVINDRLVHVTKV</sequence>
<gene>
    <name evidence="2" type="ORF">HNP46_006072</name>
</gene>
<keyword evidence="1" id="KW-0472">Membrane</keyword>
<feature type="transmembrane region" description="Helical" evidence="1">
    <location>
        <begin position="44"/>
        <end position="64"/>
    </location>
</feature>
<comment type="caution">
    <text evidence="2">The sequence shown here is derived from an EMBL/GenBank/DDBJ whole genome shotgun (WGS) entry which is preliminary data.</text>
</comment>
<proteinExistence type="predicted"/>
<name>A0A7W7KQS1_PSENT</name>
<dbReference type="AlphaFoldDB" id="A0A7W7KQS1"/>